<evidence type="ECO:0000313" key="2">
    <source>
        <dbReference type="EMBL" id="RCI08042.1"/>
    </source>
</evidence>
<dbReference type="Proteomes" id="UP000253664">
    <property type="component" value="Unassembled WGS sequence"/>
</dbReference>
<evidence type="ECO:0000313" key="3">
    <source>
        <dbReference type="Proteomes" id="UP000253664"/>
    </source>
</evidence>
<evidence type="ECO:0000256" key="1">
    <source>
        <dbReference type="SAM" id="MobiDB-lite"/>
    </source>
</evidence>
<feature type="non-terminal residue" evidence="2">
    <location>
        <position position="124"/>
    </location>
</feature>
<dbReference type="EMBL" id="LKCN02000022">
    <property type="protein sequence ID" value="RCI08042.1"/>
    <property type="molecule type" value="Genomic_DNA"/>
</dbReference>
<dbReference type="AlphaFoldDB" id="A0A367L1F0"/>
<comment type="caution">
    <text evidence="2">The sequence shown here is derived from an EMBL/GenBank/DDBJ whole genome shotgun (WGS) entry which is preliminary data.</text>
</comment>
<accession>A0A367L1F0</accession>
<name>A0A367L1F0_9HYPO</name>
<gene>
    <name evidence="2" type="ORF">L249_7803</name>
</gene>
<organism evidence="2 3">
    <name type="scientific">Ophiocordyceps polyrhachis-furcata BCC 54312</name>
    <dbReference type="NCBI Taxonomy" id="1330021"/>
    <lineage>
        <taxon>Eukaryota</taxon>
        <taxon>Fungi</taxon>
        <taxon>Dikarya</taxon>
        <taxon>Ascomycota</taxon>
        <taxon>Pezizomycotina</taxon>
        <taxon>Sordariomycetes</taxon>
        <taxon>Hypocreomycetidae</taxon>
        <taxon>Hypocreales</taxon>
        <taxon>Ophiocordycipitaceae</taxon>
        <taxon>Ophiocordyceps</taxon>
    </lineage>
</organism>
<reference evidence="2 3" key="1">
    <citation type="journal article" date="2015" name="BMC Genomics">
        <title>Insights from the genome of Ophiocordyceps polyrhachis-furcata to pathogenicity and host specificity in insect fungi.</title>
        <authorList>
            <person name="Wichadakul D."/>
            <person name="Kobmoo N."/>
            <person name="Ingsriswang S."/>
            <person name="Tangphatsornruang S."/>
            <person name="Chantasingh D."/>
            <person name="Luangsa-ard J.J."/>
            <person name="Eurwilaichitr L."/>
        </authorList>
    </citation>
    <scope>NUCLEOTIDE SEQUENCE [LARGE SCALE GENOMIC DNA]</scope>
    <source>
        <strain evidence="2 3">BCC 54312</strain>
    </source>
</reference>
<keyword evidence="3" id="KW-1185">Reference proteome</keyword>
<protein>
    <submittedName>
        <fullName evidence="2">Uncharacterized protein</fullName>
    </submittedName>
</protein>
<sequence>MCLWTMIKCMYAVLEDAPSACFRRYPHGNSSSPVVFFLLTITSRRRSGPPRKEREKGASRPLTTFINHLLHNAHHSTFNLSFLGKVLMIHLFSSKTTPVFPPSSKKLATSRNGHFPPSLPLPIT</sequence>
<proteinExistence type="predicted"/>
<feature type="region of interest" description="Disordered" evidence="1">
    <location>
        <begin position="103"/>
        <end position="124"/>
    </location>
</feature>